<accession>A0ABN9PYF7</accession>
<reference evidence="2" key="1">
    <citation type="submission" date="2023-10" db="EMBL/GenBank/DDBJ databases">
        <authorList>
            <person name="Chen Y."/>
            <person name="Shah S."/>
            <person name="Dougan E. K."/>
            <person name="Thang M."/>
            <person name="Chan C."/>
        </authorList>
    </citation>
    <scope>NUCLEOTIDE SEQUENCE [LARGE SCALE GENOMIC DNA]</scope>
</reference>
<comment type="caution">
    <text evidence="2">The sequence shown here is derived from an EMBL/GenBank/DDBJ whole genome shotgun (WGS) entry which is preliminary data.</text>
</comment>
<feature type="region of interest" description="Disordered" evidence="1">
    <location>
        <begin position="56"/>
        <end position="77"/>
    </location>
</feature>
<feature type="non-terminal residue" evidence="2">
    <location>
        <position position="1"/>
    </location>
</feature>
<feature type="non-terminal residue" evidence="2">
    <location>
        <position position="77"/>
    </location>
</feature>
<keyword evidence="3" id="KW-1185">Reference proteome</keyword>
<dbReference type="Proteomes" id="UP001189429">
    <property type="component" value="Unassembled WGS sequence"/>
</dbReference>
<feature type="compositionally biased region" description="Basic and acidic residues" evidence="1">
    <location>
        <begin position="56"/>
        <end position="71"/>
    </location>
</feature>
<evidence type="ECO:0000313" key="2">
    <source>
        <dbReference type="EMBL" id="CAK0795786.1"/>
    </source>
</evidence>
<evidence type="ECO:0000313" key="3">
    <source>
        <dbReference type="Proteomes" id="UP001189429"/>
    </source>
</evidence>
<gene>
    <name evidence="2" type="ORF">PCOR1329_LOCUS5343</name>
</gene>
<evidence type="ECO:0000256" key="1">
    <source>
        <dbReference type="SAM" id="MobiDB-lite"/>
    </source>
</evidence>
<dbReference type="EMBL" id="CAUYUJ010001406">
    <property type="protein sequence ID" value="CAK0795786.1"/>
    <property type="molecule type" value="Genomic_DNA"/>
</dbReference>
<name>A0ABN9PYF7_9DINO</name>
<sequence length="77" mass="9036">LCALQLARRDEDHGLDEVHHWWDARGQHHLPRAKIFETWAQETVHVELLYERHAHDKADCRDQGHPQKKGDLAQTAL</sequence>
<proteinExistence type="predicted"/>
<organism evidence="2 3">
    <name type="scientific">Prorocentrum cordatum</name>
    <dbReference type="NCBI Taxonomy" id="2364126"/>
    <lineage>
        <taxon>Eukaryota</taxon>
        <taxon>Sar</taxon>
        <taxon>Alveolata</taxon>
        <taxon>Dinophyceae</taxon>
        <taxon>Prorocentrales</taxon>
        <taxon>Prorocentraceae</taxon>
        <taxon>Prorocentrum</taxon>
    </lineage>
</organism>
<protein>
    <submittedName>
        <fullName evidence="2">Uncharacterized protein</fullName>
    </submittedName>
</protein>